<dbReference type="AlphaFoldDB" id="A0A7I8K7J5"/>
<dbReference type="EMBL" id="LR746266">
    <property type="protein sequence ID" value="CAA7392686.1"/>
    <property type="molecule type" value="Genomic_DNA"/>
</dbReference>
<dbReference type="Proteomes" id="UP000663760">
    <property type="component" value="Chromosome 3"/>
</dbReference>
<organism evidence="1 2">
    <name type="scientific">Spirodela intermedia</name>
    <name type="common">Intermediate duckweed</name>
    <dbReference type="NCBI Taxonomy" id="51605"/>
    <lineage>
        <taxon>Eukaryota</taxon>
        <taxon>Viridiplantae</taxon>
        <taxon>Streptophyta</taxon>
        <taxon>Embryophyta</taxon>
        <taxon>Tracheophyta</taxon>
        <taxon>Spermatophyta</taxon>
        <taxon>Magnoliopsida</taxon>
        <taxon>Liliopsida</taxon>
        <taxon>Araceae</taxon>
        <taxon>Lemnoideae</taxon>
        <taxon>Spirodela</taxon>
    </lineage>
</organism>
<reference evidence="1" key="1">
    <citation type="submission" date="2020-02" db="EMBL/GenBank/DDBJ databases">
        <authorList>
            <person name="Scholz U."/>
            <person name="Mascher M."/>
            <person name="Fiebig A."/>
        </authorList>
    </citation>
    <scope>NUCLEOTIDE SEQUENCE</scope>
</reference>
<evidence type="ECO:0000313" key="2">
    <source>
        <dbReference type="Proteomes" id="UP000663760"/>
    </source>
</evidence>
<dbReference type="OrthoDB" id="7157195at2759"/>
<sequence length="154" mass="16592">MPSPVYQCRKAFLLNIAVNCSLTRRNISWIEVEFPMKVDAIFNPVGGMSQTAVAVLRLLADNIENGVNELCALRVMPLRPVVARSGLSEDEVIHEDRPGNVSPTAGLIVIHVNSLELQLVVSVVPPGRVDPVLGADHFPELGPDLVAALPSLNV</sequence>
<proteinExistence type="predicted"/>
<gene>
    <name evidence="1" type="ORF">SI8410_03003552</name>
</gene>
<protein>
    <submittedName>
        <fullName evidence="1">Uncharacterized protein</fullName>
    </submittedName>
</protein>
<name>A0A7I8K7J5_SPIIN</name>
<keyword evidence="2" id="KW-1185">Reference proteome</keyword>
<accession>A0A7I8K7J5</accession>
<evidence type="ECO:0000313" key="1">
    <source>
        <dbReference type="EMBL" id="CAA7392686.1"/>
    </source>
</evidence>